<dbReference type="AlphaFoldDB" id="A0A1M4ECY2"/>
<accession>A0A1M4ECY2</accession>
<protein>
    <recommendedName>
        <fullName evidence="1">Aminoglycoside phosphotransferase domain-containing protein</fullName>
    </recommendedName>
</protein>
<evidence type="ECO:0000313" key="2">
    <source>
        <dbReference type="EMBL" id="SBO96851.1"/>
    </source>
</evidence>
<proteinExistence type="predicted"/>
<name>A0A1M4ECY2_9ACTN</name>
<dbReference type="Gene3D" id="3.90.1200.10">
    <property type="match status" value="1"/>
</dbReference>
<sequence length="256" mass="26955">MRSPRNVPASGGGLVAHLPAALGGGGVRLYDWQEGPAARPDDPGTPERLGELLGRLHGLALAAPDPPEPWYEALDEVDWEHLAGPAAARRPWQELLAASLPGLRRLAALVTPSKPDDLITCHLDVQCSNVVVTDRGWVLLDWDDTGAGCADRELAMALLRWFTADGVDGAAIRATMAAYRAAGGTAVLDPDRSFAMQAASCVNFVAAQARLALDGAYAEHHADAEEGLMHALTALPEVATYHEVARFAAAAPAPPN</sequence>
<reference evidence="2" key="1">
    <citation type="submission" date="2016-04" db="EMBL/GenBank/DDBJ databases">
        <authorList>
            <person name="Evans L.H."/>
            <person name="Alamgir A."/>
            <person name="Owens N."/>
            <person name="Weber N.D."/>
            <person name="Virtaneva K."/>
            <person name="Barbian K."/>
            <person name="Babar A."/>
            <person name="Rosenke K."/>
        </authorList>
    </citation>
    <scope>NUCLEOTIDE SEQUENCE</scope>
    <source>
        <strain evidence="2">Nono1</strain>
    </source>
</reference>
<evidence type="ECO:0000259" key="1">
    <source>
        <dbReference type="Pfam" id="PF01636"/>
    </source>
</evidence>
<dbReference type="InterPro" id="IPR011009">
    <property type="entry name" value="Kinase-like_dom_sf"/>
</dbReference>
<feature type="domain" description="Aminoglycoside phosphotransferase" evidence="1">
    <location>
        <begin position="19"/>
        <end position="180"/>
    </location>
</feature>
<dbReference type="EMBL" id="LT559118">
    <property type="protein sequence ID" value="SBO96851.1"/>
    <property type="molecule type" value="Genomic_DNA"/>
</dbReference>
<dbReference type="InterPro" id="IPR002575">
    <property type="entry name" value="Aminoglycoside_PTrfase"/>
</dbReference>
<dbReference type="RefSeq" id="WP_225265653.1">
    <property type="nucleotide sequence ID" value="NZ_CP084058.1"/>
</dbReference>
<dbReference type="SUPFAM" id="SSF56112">
    <property type="entry name" value="Protein kinase-like (PK-like)"/>
    <property type="match status" value="1"/>
</dbReference>
<dbReference type="Pfam" id="PF01636">
    <property type="entry name" value="APH"/>
    <property type="match status" value="1"/>
</dbReference>
<organism evidence="2">
    <name type="scientific">Nonomuraea gerenzanensis</name>
    <dbReference type="NCBI Taxonomy" id="93944"/>
    <lineage>
        <taxon>Bacteria</taxon>
        <taxon>Bacillati</taxon>
        <taxon>Actinomycetota</taxon>
        <taxon>Actinomycetes</taxon>
        <taxon>Streptosporangiales</taxon>
        <taxon>Streptosporangiaceae</taxon>
        <taxon>Nonomuraea</taxon>
    </lineage>
</organism>
<gene>
    <name evidence="2" type="ORF">BN4615_P6367</name>
</gene>